<evidence type="ECO:0000256" key="3">
    <source>
        <dbReference type="ARBA" id="ARBA00023136"/>
    </source>
</evidence>
<keyword evidence="10" id="KW-1185">Reference proteome</keyword>
<dbReference type="Pfam" id="PF10647">
    <property type="entry name" value="Gmad1"/>
    <property type="match status" value="1"/>
</dbReference>
<keyword evidence="5" id="KW-0449">Lipoprotein</keyword>
<sequence>MRAGLRTRHARVRSGRTRFVGADRGRYGRGRYGRGRALSAPAALGVCAVLLAGCASIPDRGGVEPVKASPPGESQVRVYAVPPREKAQPSEIVDGFLEAMTSDDPDFAMARKYLTKDASEFWQPGAGTAVLRAAPDPAGPKEPSGSEAAGLTYPLYGDRIADVDAAHAYKPIEPTAYDGDIHLVRQTVGNTKEWRIDSLPQGLVLGESDFQRNYRSVNKYYFASGESWLVADPVYIRQRIDPTTRMDPVTQAVKVLLDGPTHWLKPVAESPFPAGTALQKGVTTLEFDDRNALKVPLNEKAAKAGRTQCRKMAAQLLFTLRDLTSTPVGQVELLADGSSLCVLSGDQAEEFAPDRATGRAVNPYFVDDHGRLSLLQADSDQPVDRSQVIGPFGTGAVKLSSVGVARDEKHAAGVAEDYKSLYVSSILADSELGDPLVTSGGKGQESALSAPSWDGRGDLWIADRDPAKPRLLRFTGGAGPALPVTVQGLDGARIKSLRVSADGARIALLLTKDGRNTLQIGRVERHGPKGDPTVTVTGLQPVAPQMETVTAVSWAGPSRLVVVGKEAGGVQQVRYIQTDGSTSAAGVLPGLNQVTAIAAADDDRQPLVADSEDAGIVRLPSGTNWQTMVEVGTSPVYPG</sequence>
<name>A0A370B701_9ACTN</name>
<feature type="domain" description="GerMN" evidence="8">
    <location>
        <begin position="249"/>
        <end position="344"/>
    </location>
</feature>
<gene>
    <name evidence="6" type="primary">lpqB</name>
    <name evidence="9" type="ORF">DVH02_23000</name>
</gene>
<dbReference type="OrthoDB" id="3226781at2"/>
<comment type="caution">
    <text evidence="9">The sequence shown here is derived from an EMBL/GenBank/DDBJ whole genome shotgun (WGS) entry which is preliminary data.</text>
</comment>
<evidence type="ECO:0000259" key="8">
    <source>
        <dbReference type="SMART" id="SM00909"/>
    </source>
</evidence>
<evidence type="ECO:0000313" key="10">
    <source>
        <dbReference type="Proteomes" id="UP000253741"/>
    </source>
</evidence>
<dbReference type="HAMAP" id="MF_01373">
    <property type="entry name" value="LpqB_lipoprot"/>
    <property type="match status" value="1"/>
</dbReference>
<dbReference type="GO" id="GO:0005886">
    <property type="term" value="C:plasma membrane"/>
    <property type="evidence" value="ECO:0007669"/>
    <property type="project" value="UniProtKB-SubCell"/>
</dbReference>
<keyword evidence="2" id="KW-0732">Signal</keyword>
<organism evidence="9 10">
    <name type="scientific">Streptomyces corynorhini</name>
    <dbReference type="NCBI Taxonomy" id="2282652"/>
    <lineage>
        <taxon>Bacteria</taxon>
        <taxon>Bacillati</taxon>
        <taxon>Actinomycetota</taxon>
        <taxon>Actinomycetes</taxon>
        <taxon>Kitasatosporales</taxon>
        <taxon>Streptomycetaceae</taxon>
        <taxon>Streptomyces</taxon>
    </lineage>
</organism>
<reference evidence="9 10" key="1">
    <citation type="submission" date="2018-07" db="EMBL/GenBank/DDBJ databases">
        <title>Streptomyces species from bats.</title>
        <authorList>
            <person name="Dunlap C."/>
        </authorList>
    </citation>
    <scope>NUCLEOTIDE SEQUENCE [LARGE SCALE GENOMIC DNA]</scope>
    <source>
        <strain evidence="9 10">AC230</strain>
    </source>
</reference>
<keyword evidence="3" id="KW-0472">Membrane</keyword>
<dbReference type="Pfam" id="PF25976">
    <property type="entry name" value="LpqB_N"/>
    <property type="match status" value="1"/>
</dbReference>
<keyword evidence="1" id="KW-1003">Cell membrane</keyword>
<feature type="region of interest" description="Disordered" evidence="7">
    <location>
        <begin position="130"/>
        <end position="149"/>
    </location>
</feature>
<evidence type="ECO:0000256" key="5">
    <source>
        <dbReference type="ARBA" id="ARBA00023288"/>
    </source>
</evidence>
<evidence type="ECO:0000256" key="2">
    <source>
        <dbReference type="ARBA" id="ARBA00022729"/>
    </source>
</evidence>
<dbReference type="Proteomes" id="UP000253741">
    <property type="component" value="Unassembled WGS sequence"/>
</dbReference>
<dbReference type="Pfam" id="PF10646">
    <property type="entry name" value="Germane"/>
    <property type="match status" value="1"/>
</dbReference>
<evidence type="ECO:0000256" key="4">
    <source>
        <dbReference type="ARBA" id="ARBA00023139"/>
    </source>
</evidence>
<protein>
    <recommendedName>
        <fullName evidence="6">Lipoprotein LpqB</fullName>
    </recommendedName>
</protein>
<dbReference type="InterPro" id="IPR059026">
    <property type="entry name" value="LpqB_N"/>
</dbReference>
<comment type="similarity">
    <text evidence="6">Belongs to the LpqB lipoprotein family.</text>
</comment>
<dbReference type="InterPro" id="IPR018910">
    <property type="entry name" value="LpqB_C"/>
</dbReference>
<dbReference type="InterPro" id="IPR019606">
    <property type="entry name" value="GerMN"/>
</dbReference>
<accession>A0A370B701</accession>
<keyword evidence="4" id="KW-0564">Palmitate</keyword>
<dbReference type="EMBL" id="QQNA01000192">
    <property type="protein sequence ID" value="RDG35884.1"/>
    <property type="molecule type" value="Genomic_DNA"/>
</dbReference>
<proteinExistence type="inferred from homology"/>
<dbReference type="SMART" id="SM00909">
    <property type="entry name" value="Germane"/>
    <property type="match status" value="1"/>
</dbReference>
<evidence type="ECO:0000313" key="9">
    <source>
        <dbReference type="EMBL" id="RDG35884.1"/>
    </source>
</evidence>
<evidence type="ECO:0000256" key="6">
    <source>
        <dbReference type="HAMAP-Rule" id="MF_01373"/>
    </source>
</evidence>
<comment type="subcellular location">
    <subcellularLocation>
        <location evidence="6">Cell membrane</location>
        <topology evidence="6">Lipid-anchor</topology>
    </subcellularLocation>
</comment>
<evidence type="ECO:0000256" key="1">
    <source>
        <dbReference type="ARBA" id="ARBA00022475"/>
    </source>
</evidence>
<dbReference type="AlphaFoldDB" id="A0A370B701"/>
<dbReference type="SUPFAM" id="SSF63829">
    <property type="entry name" value="Calcium-dependent phosphotriesterase"/>
    <property type="match status" value="1"/>
</dbReference>
<evidence type="ECO:0000256" key="7">
    <source>
        <dbReference type="SAM" id="MobiDB-lite"/>
    </source>
</evidence>
<dbReference type="InterPro" id="IPR023959">
    <property type="entry name" value="LpqB"/>
</dbReference>